<feature type="region of interest" description="Disordered" evidence="1">
    <location>
        <begin position="1"/>
        <end position="112"/>
    </location>
</feature>
<dbReference type="InterPro" id="IPR021403">
    <property type="entry name" value="DUF3043"/>
</dbReference>
<protein>
    <recommendedName>
        <fullName evidence="5">DUF3043 domain-containing protein</fullName>
    </recommendedName>
</protein>
<evidence type="ECO:0000313" key="4">
    <source>
        <dbReference type="Proteomes" id="UP000003020"/>
    </source>
</evidence>
<gene>
    <name evidence="3" type="ORF">HMPREF0305_12253</name>
</gene>
<keyword evidence="4" id="KW-1185">Reference proteome</keyword>
<dbReference type="Pfam" id="PF11241">
    <property type="entry name" value="DUF3043"/>
    <property type="match status" value="1"/>
</dbReference>
<evidence type="ECO:0000313" key="3">
    <source>
        <dbReference type="EMBL" id="EFQ79743.1"/>
    </source>
</evidence>
<reference evidence="3 4" key="1">
    <citation type="submission" date="2010-08" db="EMBL/GenBank/DDBJ databases">
        <authorList>
            <person name="Muzny D."/>
            <person name="Qin X."/>
            <person name="Buhay C."/>
            <person name="Dugan-Rocha S."/>
            <person name="Ding Y."/>
            <person name="Chen G."/>
            <person name="Hawes A."/>
            <person name="Holder M."/>
            <person name="Jhangiani S."/>
            <person name="Johnson A."/>
            <person name="Khan Z."/>
            <person name="Li Z."/>
            <person name="Liu W."/>
            <person name="Liu X."/>
            <person name="Perez L."/>
            <person name="Shen H."/>
            <person name="Wang Q."/>
            <person name="Watt J."/>
            <person name="Xi L."/>
            <person name="Xin Y."/>
            <person name="Zhou J."/>
            <person name="Deng J."/>
            <person name="Jiang H."/>
            <person name="Liu Y."/>
            <person name="Qu J."/>
            <person name="Song X.-Z."/>
            <person name="Zhang L."/>
            <person name="Villasana D."/>
            <person name="Johnson A."/>
            <person name="Liu J."/>
            <person name="Liyanage D."/>
            <person name="Lorensuhewa L."/>
            <person name="Robinson T."/>
            <person name="Song A."/>
            <person name="Song B.-B."/>
            <person name="Dinh H."/>
            <person name="Thornton R."/>
            <person name="Coyle M."/>
            <person name="Francisco L."/>
            <person name="Jackson L."/>
            <person name="Javaid M."/>
            <person name="Korchina V."/>
            <person name="Kovar C."/>
            <person name="Mata R."/>
            <person name="Mathew T."/>
            <person name="Ngo R."/>
            <person name="Nguyen L."/>
            <person name="Nguyen N."/>
            <person name="Okwuonu G."/>
            <person name="Ongeri F."/>
            <person name="Pham C."/>
            <person name="Simmons D."/>
            <person name="Wilczek-Boney K."/>
            <person name="Hale W."/>
            <person name="Jakkamsetti A."/>
            <person name="Pham P."/>
            <person name="Ruth R."/>
            <person name="San Lucas F."/>
            <person name="Warren J."/>
            <person name="Zhang J."/>
            <person name="Zhao Z."/>
            <person name="Zhou C."/>
            <person name="Zhu D."/>
            <person name="Lee S."/>
            <person name="Bess C."/>
            <person name="Blankenburg K."/>
            <person name="Forbes L."/>
            <person name="Fu Q."/>
            <person name="Gubbala S."/>
            <person name="Hirani K."/>
            <person name="Jayaseelan J.C."/>
            <person name="Lara F."/>
            <person name="Munidasa M."/>
            <person name="Palculict T."/>
            <person name="Patil S."/>
            <person name="Pu L.-L."/>
            <person name="Saada N."/>
            <person name="Tang L."/>
            <person name="Weissenberger G."/>
            <person name="Zhu Y."/>
            <person name="Hemphill L."/>
            <person name="Shang Y."/>
            <person name="Youmans B."/>
            <person name="Ayvaz T."/>
            <person name="Ross M."/>
            <person name="Santibanez J."/>
            <person name="Aqrawi P."/>
            <person name="Gross S."/>
            <person name="Joshi V."/>
            <person name="Fowler G."/>
            <person name="Nazareth L."/>
            <person name="Reid J."/>
            <person name="Worley K."/>
            <person name="Petrosino J."/>
            <person name="Highlander S."/>
            <person name="Gibbs R."/>
        </authorList>
    </citation>
    <scope>NUCLEOTIDE SEQUENCE [LARGE SCALE GENOMIC DNA]</scope>
    <source>
        <strain evidence="3 4">ATCC 33035</strain>
    </source>
</reference>
<dbReference type="EMBL" id="ABYQ02000014">
    <property type="protein sequence ID" value="EFQ79743.1"/>
    <property type="molecule type" value="Genomic_DNA"/>
</dbReference>
<evidence type="ECO:0008006" key="5">
    <source>
        <dbReference type="Google" id="ProtNLM"/>
    </source>
</evidence>
<organism evidence="3 4">
    <name type="scientific">Corynebacterium pseudogenitalium ATCC 33035</name>
    <dbReference type="NCBI Taxonomy" id="525264"/>
    <lineage>
        <taxon>Bacteria</taxon>
        <taxon>Bacillati</taxon>
        <taxon>Actinomycetota</taxon>
        <taxon>Actinomycetes</taxon>
        <taxon>Mycobacteriales</taxon>
        <taxon>Corynebacteriaceae</taxon>
        <taxon>Corynebacterium</taxon>
    </lineage>
</organism>
<evidence type="ECO:0000256" key="1">
    <source>
        <dbReference type="SAM" id="MobiDB-lite"/>
    </source>
</evidence>
<dbReference type="AlphaFoldDB" id="E2S6V1"/>
<keyword evidence="2" id="KW-0812">Transmembrane</keyword>
<feature type="compositionally biased region" description="Basic and acidic residues" evidence="1">
    <location>
        <begin position="48"/>
        <end position="64"/>
    </location>
</feature>
<dbReference type="Proteomes" id="UP000003020">
    <property type="component" value="Unassembled WGS sequence"/>
</dbReference>
<comment type="caution">
    <text evidence="3">The sequence shown here is derived from an EMBL/GenBank/DDBJ whole genome shotgun (WGS) entry which is preliminary data.</text>
</comment>
<accession>E2S6V1</accession>
<evidence type="ECO:0000256" key="2">
    <source>
        <dbReference type="SAM" id="Phobius"/>
    </source>
</evidence>
<proteinExistence type="predicted"/>
<keyword evidence="2" id="KW-0472">Membrane</keyword>
<feature type="transmembrane region" description="Helical" evidence="2">
    <location>
        <begin position="165"/>
        <end position="185"/>
    </location>
</feature>
<sequence>MRSVKLPWQKDDKTSTEPAPVQDKAQAEVQEVPQRKGYTPPKGRPTPKRAEQEIARGVKRDPHGMSDAQRYQHRKDMKKSMSKDEWKEYKKKERQERQQANREQQARMAEGDPRFLPARDQGEVRAYVRDWVDARRSLSNWVMPMALVLIVVMFLTYAVPSIATIINAVAMVILVIFAIEGVILARRCNNAVRAKFPGTTEAGFSLGFYAYSRASQPRKWRIPRPRVELGADV</sequence>
<keyword evidence="2" id="KW-1133">Transmembrane helix</keyword>
<dbReference type="eggNOG" id="ENOG5031D67">
    <property type="taxonomic scope" value="Bacteria"/>
</dbReference>
<feature type="transmembrane region" description="Helical" evidence="2">
    <location>
        <begin position="138"/>
        <end position="159"/>
    </location>
</feature>
<name>E2S6V1_9CORY</name>
<dbReference type="HOGENOM" id="CLU_091328_0_0_11"/>
<feature type="compositionally biased region" description="Basic and acidic residues" evidence="1">
    <location>
        <begin position="78"/>
        <end position="100"/>
    </location>
</feature>